<evidence type="ECO:0000256" key="7">
    <source>
        <dbReference type="ARBA" id="ARBA00022827"/>
    </source>
</evidence>
<keyword evidence="6 13" id="KW-0285">Flavoprotein</keyword>
<evidence type="ECO:0000256" key="5">
    <source>
        <dbReference type="ARBA" id="ARBA00022490"/>
    </source>
</evidence>
<keyword evidence="7 13" id="KW-0274">FAD</keyword>
<dbReference type="PANTHER" id="PTHR22912">
    <property type="entry name" value="DISULFIDE OXIDOREDUCTASE"/>
    <property type="match status" value="1"/>
</dbReference>
<evidence type="ECO:0000259" key="15">
    <source>
        <dbReference type="Pfam" id="PF07992"/>
    </source>
</evidence>
<dbReference type="InterPro" id="IPR016156">
    <property type="entry name" value="FAD/NAD-linked_Rdtase_dimer_sf"/>
</dbReference>
<feature type="domain" description="Pyridine nucleotide-disulphide oxidoreductase dimerisation" evidence="14">
    <location>
        <begin position="349"/>
        <end position="457"/>
    </location>
</feature>
<keyword evidence="9 13" id="KW-0520">NAD</keyword>
<comment type="caution">
    <text evidence="16">The sequence shown here is derived from an EMBL/GenBank/DDBJ whole genome shotgun (WGS) entry which is preliminary data.</text>
</comment>
<keyword evidence="10" id="KW-1015">Disulfide bond</keyword>
<evidence type="ECO:0000256" key="1">
    <source>
        <dbReference type="ARBA" id="ARBA00004496"/>
    </source>
</evidence>
<dbReference type="Gene3D" id="3.50.50.60">
    <property type="entry name" value="FAD/NAD(P)-binding domain"/>
    <property type="match status" value="2"/>
</dbReference>
<evidence type="ECO:0000256" key="10">
    <source>
        <dbReference type="ARBA" id="ARBA00023157"/>
    </source>
</evidence>
<keyword evidence="8 13" id="KW-0560">Oxidoreductase</keyword>
<protein>
    <recommendedName>
        <fullName evidence="4 13">Dihydrolipoyl dehydrogenase</fullName>
        <ecNumber evidence="3 13">1.8.1.4</ecNumber>
    </recommendedName>
</protein>
<evidence type="ECO:0000256" key="13">
    <source>
        <dbReference type="RuleBase" id="RU003692"/>
    </source>
</evidence>
<dbReference type="Pfam" id="PF02852">
    <property type="entry name" value="Pyr_redox_dim"/>
    <property type="match status" value="1"/>
</dbReference>
<dbReference type="InterPro" id="IPR006258">
    <property type="entry name" value="Lipoamide_DH"/>
</dbReference>
<evidence type="ECO:0000256" key="4">
    <source>
        <dbReference type="ARBA" id="ARBA00016961"/>
    </source>
</evidence>
<reference evidence="16 17" key="1">
    <citation type="journal article" date="2019" name="Int. J. Syst. Evol. Microbiol.">
        <title>The Global Catalogue of Microorganisms (GCM) 10K type strain sequencing project: providing services to taxonomists for standard genome sequencing and annotation.</title>
        <authorList>
            <consortium name="The Broad Institute Genomics Platform"/>
            <consortium name="The Broad Institute Genome Sequencing Center for Infectious Disease"/>
            <person name="Wu L."/>
            <person name="Ma J."/>
        </authorList>
    </citation>
    <scope>NUCLEOTIDE SEQUENCE [LARGE SCALE GENOMIC DNA]</scope>
    <source>
        <strain evidence="16 17">JCM 14942</strain>
    </source>
</reference>
<evidence type="ECO:0000256" key="2">
    <source>
        <dbReference type="ARBA" id="ARBA00007532"/>
    </source>
</evidence>
<gene>
    <name evidence="16" type="primary">lpdA_1</name>
    <name evidence="16" type="ORF">GCM10009788_23650</name>
</gene>
<comment type="cofactor">
    <cofactor evidence="13">
        <name>FAD</name>
        <dbReference type="ChEBI" id="CHEBI:57692"/>
    </cofactor>
    <text evidence="13">Binds 1 FAD per subunit.</text>
</comment>
<dbReference type="Pfam" id="PF07992">
    <property type="entry name" value="Pyr_redox_2"/>
    <property type="match status" value="1"/>
</dbReference>
<evidence type="ECO:0000256" key="9">
    <source>
        <dbReference type="ARBA" id="ARBA00023027"/>
    </source>
</evidence>
<dbReference type="InterPro" id="IPR036188">
    <property type="entry name" value="FAD/NAD-bd_sf"/>
</dbReference>
<comment type="subcellular location">
    <subcellularLocation>
        <location evidence="1">Cytoplasm</location>
    </subcellularLocation>
</comment>
<feature type="domain" description="FAD/NAD(P)-binding" evidence="15">
    <location>
        <begin position="9"/>
        <end position="329"/>
    </location>
</feature>
<evidence type="ECO:0000259" key="14">
    <source>
        <dbReference type="Pfam" id="PF02852"/>
    </source>
</evidence>
<dbReference type="PANTHER" id="PTHR22912:SF217">
    <property type="entry name" value="DIHYDROLIPOYL DEHYDROGENASE"/>
    <property type="match status" value="1"/>
</dbReference>
<evidence type="ECO:0000256" key="8">
    <source>
        <dbReference type="ARBA" id="ARBA00023002"/>
    </source>
</evidence>
<evidence type="ECO:0000256" key="3">
    <source>
        <dbReference type="ARBA" id="ARBA00012608"/>
    </source>
</evidence>
<comment type="miscellaneous">
    <text evidence="13">The active site is a redox-active disulfide bond.</text>
</comment>
<evidence type="ECO:0000256" key="6">
    <source>
        <dbReference type="ARBA" id="ARBA00022630"/>
    </source>
</evidence>
<dbReference type="NCBIfam" id="TIGR01350">
    <property type="entry name" value="lipoamide_DH"/>
    <property type="match status" value="1"/>
</dbReference>
<dbReference type="SUPFAM" id="SSF51905">
    <property type="entry name" value="FAD/NAD(P)-binding domain"/>
    <property type="match status" value="1"/>
</dbReference>
<keyword evidence="17" id="KW-1185">Reference proteome</keyword>
<dbReference type="InterPro" id="IPR050151">
    <property type="entry name" value="Class-I_Pyr_Nuc-Dis_Oxidored"/>
</dbReference>
<keyword evidence="11 13" id="KW-0676">Redox-active center</keyword>
<evidence type="ECO:0000256" key="12">
    <source>
        <dbReference type="ARBA" id="ARBA00049187"/>
    </source>
</evidence>
<comment type="similarity">
    <text evidence="2 13">Belongs to the class-I pyridine nucleotide-disulfide oxidoreductase family.</text>
</comment>
<sequence length="468" mass="49250">MSSKMVSSDVLVVGAGPGGYVAAIRAAQLGLSVTVVEERYWGGVCLNIGCIPTKTLLDSADLVRRAKAEAAMLGVTSSNVIPDYELAFERSRHVAAGRARGVRYLMKKNGIIQIDGRARFVDLNEVEVALSDGTTQRVRFGSAVIATGARPRPLEGVPFGNGIVSYAEQILSSSAPRSVGIVGGGAIGTEFAVLLKTFGADVTVLESESRLLPREDLDVSREVERAFRRSKIEVVTDASLQSVESAGDHVRVSVAAGGELRNISVETLLVSVGFLPNVENLGLEALGITFAPEAGIETDEYMRTDVANIYAIGDVTMRMPLAHVAEAQGIIAAESIAGRSPTPIAYEMVPRVTFTEPQVASFGPTELEARQSGMDVVTASFPFAANGKAHAANSTAGFVKLVKDSATGHIVGAHLVGPHVSELLPELTLAGHACLSAEQVLVNMHSHPSLGEAVQEALHGLVDRPINI</sequence>
<proteinExistence type="inferred from homology"/>
<accession>A0ABN2AGR9</accession>
<dbReference type="PROSITE" id="PS00076">
    <property type="entry name" value="PYRIDINE_REDOX_1"/>
    <property type="match status" value="1"/>
</dbReference>
<keyword evidence="5" id="KW-0963">Cytoplasm</keyword>
<evidence type="ECO:0000256" key="11">
    <source>
        <dbReference type="ARBA" id="ARBA00023284"/>
    </source>
</evidence>
<dbReference type="EMBL" id="BAAAOR010000017">
    <property type="protein sequence ID" value="GAA1518918.1"/>
    <property type="molecule type" value="Genomic_DNA"/>
</dbReference>
<dbReference type="PIRSF" id="PIRSF000350">
    <property type="entry name" value="Mercury_reductase_MerA"/>
    <property type="match status" value="1"/>
</dbReference>
<name>A0ABN2AGR9_9ACTN</name>
<dbReference type="InterPro" id="IPR004099">
    <property type="entry name" value="Pyr_nucl-diS_OxRdtase_dimer"/>
</dbReference>
<dbReference type="RefSeq" id="WP_246086781.1">
    <property type="nucleotide sequence ID" value="NZ_BAAAOR010000017.1"/>
</dbReference>
<dbReference type="EC" id="1.8.1.4" evidence="3 13"/>
<dbReference type="InterPro" id="IPR023753">
    <property type="entry name" value="FAD/NAD-binding_dom"/>
</dbReference>
<evidence type="ECO:0000313" key="16">
    <source>
        <dbReference type="EMBL" id="GAA1518918.1"/>
    </source>
</evidence>
<organism evidence="16 17">
    <name type="scientific">Nocardioides humi</name>
    <dbReference type="NCBI Taxonomy" id="449461"/>
    <lineage>
        <taxon>Bacteria</taxon>
        <taxon>Bacillati</taxon>
        <taxon>Actinomycetota</taxon>
        <taxon>Actinomycetes</taxon>
        <taxon>Propionibacteriales</taxon>
        <taxon>Nocardioidaceae</taxon>
        <taxon>Nocardioides</taxon>
    </lineage>
</organism>
<dbReference type="InterPro" id="IPR001100">
    <property type="entry name" value="Pyr_nuc-diS_OxRdtase"/>
</dbReference>
<dbReference type="Proteomes" id="UP001500842">
    <property type="component" value="Unassembled WGS sequence"/>
</dbReference>
<dbReference type="PRINTS" id="PR00368">
    <property type="entry name" value="FADPNR"/>
</dbReference>
<dbReference type="Gene3D" id="3.30.390.30">
    <property type="match status" value="1"/>
</dbReference>
<comment type="catalytic activity">
    <reaction evidence="12 13">
        <text>N(6)-[(R)-dihydrolipoyl]-L-lysyl-[protein] + NAD(+) = N(6)-[(R)-lipoyl]-L-lysyl-[protein] + NADH + H(+)</text>
        <dbReference type="Rhea" id="RHEA:15045"/>
        <dbReference type="Rhea" id="RHEA-COMP:10474"/>
        <dbReference type="Rhea" id="RHEA-COMP:10475"/>
        <dbReference type="ChEBI" id="CHEBI:15378"/>
        <dbReference type="ChEBI" id="CHEBI:57540"/>
        <dbReference type="ChEBI" id="CHEBI:57945"/>
        <dbReference type="ChEBI" id="CHEBI:83099"/>
        <dbReference type="ChEBI" id="CHEBI:83100"/>
        <dbReference type="EC" id="1.8.1.4"/>
    </reaction>
</comment>
<dbReference type="SUPFAM" id="SSF55424">
    <property type="entry name" value="FAD/NAD-linked reductases, dimerisation (C-terminal) domain"/>
    <property type="match status" value="1"/>
</dbReference>
<dbReference type="InterPro" id="IPR012999">
    <property type="entry name" value="Pyr_OxRdtase_I_AS"/>
</dbReference>
<dbReference type="PRINTS" id="PR00411">
    <property type="entry name" value="PNDRDTASEI"/>
</dbReference>
<evidence type="ECO:0000313" key="17">
    <source>
        <dbReference type="Proteomes" id="UP001500842"/>
    </source>
</evidence>